<reference evidence="1" key="2">
    <citation type="journal article" date="2023" name="Science">
        <title>Genomic signatures of disease resistance in endangered staghorn corals.</title>
        <authorList>
            <person name="Vollmer S.V."/>
            <person name="Selwyn J.D."/>
            <person name="Despard B.A."/>
            <person name="Roesel C.L."/>
        </authorList>
    </citation>
    <scope>NUCLEOTIDE SEQUENCE</scope>
    <source>
        <strain evidence="1">K2</strain>
    </source>
</reference>
<comment type="caution">
    <text evidence="1">The sequence shown here is derived from an EMBL/GenBank/DDBJ whole genome shotgun (WGS) entry which is preliminary data.</text>
</comment>
<dbReference type="EMBL" id="JARQWQ010000044">
    <property type="protein sequence ID" value="KAK2558521.1"/>
    <property type="molecule type" value="Genomic_DNA"/>
</dbReference>
<sequence>MLPITSEIINSSLVSGHTSDALKSALVRPIIKKPNLDQNVLEHAVLELPQLLSQLHLNDLHPVLQLAYRRCHSTETALLRVHNDLLRAVDDGNEALLILLDFSSAFDTSDHCLPR</sequence>
<evidence type="ECO:0000313" key="1">
    <source>
        <dbReference type="EMBL" id="KAK2558521.1"/>
    </source>
</evidence>
<keyword evidence="2" id="KW-1185">Reference proteome</keyword>
<accession>A0AAD9QBZ1</accession>
<proteinExistence type="predicted"/>
<organism evidence="1 2">
    <name type="scientific">Acropora cervicornis</name>
    <name type="common">Staghorn coral</name>
    <dbReference type="NCBI Taxonomy" id="6130"/>
    <lineage>
        <taxon>Eukaryota</taxon>
        <taxon>Metazoa</taxon>
        <taxon>Cnidaria</taxon>
        <taxon>Anthozoa</taxon>
        <taxon>Hexacorallia</taxon>
        <taxon>Scleractinia</taxon>
        <taxon>Astrocoeniina</taxon>
        <taxon>Acroporidae</taxon>
        <taxon>Acropora</taxon>
    </lineage>
</organism>
<gene>
    <name evidence="1" type="ORF">P5673_019239</name>
</gene>
<evidence type="ECO:0000313" key="2">
    <source>
        <dbReference type="Proteomes" id="UP001249851"/>
    </source>
</evidence>
<dbReference type="AlphaFoldDB" id="A0AAD9QBZ1"/>
<dbReference type="Proteomes" id="UP001249851">
    <property type="component" value="Unassembled WGS sequence"/>
</dbReference>
<name>A0AAD9QBZ1_ACRCE</name>
<reference evidence="1" key="1">
    <citation type="journal article" date="2023" name="G3 (Bethesda)">
        <title>Whole genome assembly and annotation of the endangered Caribbean coral Acropora cervicornis.</title>
        <authorList>
            <person name="Selwyn J.D."/>
            <person name="Vollmer S.V."/>
        </authorList>
    </citation>
    <scope>NUCLEOTIDE SEQUENCE</scope>
    <source>
        <strain evidence="1">K2</strain>
    </source>
</reference>
<evidence type="ECO:0008006" key="3">
    <source>
        <dbReference type="Google" id="ProtNLM"/>
    </source>
</evidence>
<protein>
    <recommendedName>
        <fullName evidence="3">Reverse transcriptase domain-containing protein</fullName>
    </recommendedName>
</protein>